<proteinExistence type="inferred from homology"/>
<dbReference type="Gene3D" id="3.40.1620.10">
    <property type="entry name" value="YefM-like domain"/>
    <property type="match status" value="1"/>
</dbReference>
<dbReference type="SUPFAM" id="SSF143120">
    <property type="entry name" value="YefM-like"/>
    <property type="match status" value="1"/>
</dbReference>
<dbReference type="Gene3D" id="1.10.1220.170">
    <property type="match status" value="1"/>
</dbReference>
<evidence type="ECO:0000256" key="1">
    <source>
        <dbReference type="ARBA" id="ARBA00009981"/>
    </source>
</evidence>
<accession>A0A2U1ALC2</accession>
<dbReference type="Pfam" id="PF02604">
    <property type="entry name" value="PhdYeFM_antitox"/>
    <property type="match status" value="1"/>
</dbReference>
<keyword evidence="5" id="KW-1185">Reference proteome</keyword>
<dbReference type="NCBIfam" id="TIGR01552">
    <property type="entry name" value="phd_fam"/>
    <property type="match status" value="1"/>
</dbReference>
<dbReference type="InterPro" id="IPR036165">
    <property type="entry name" value="YefM-like_sf"/>
</dbReference>
<organism evidence="4 5">
    <name type="scientific">Victivallis vadensis</name>
    <dbReference type="NCBI Taxonomy" id="172901"/>
    <lineage>
        <taxon>Bacteria</taxon>
        <taxon>Pseudomonadati</taxon>
        <taxon>Lentisphaerota</taxon>
        <taxon>Lentisphaeria</taxon>
        <taxon>Victivallales</taxon>
        <taxon>Victivallaceae</taxon>
        <taxon>Victivallis</taxon>
    </lineage>
</organism>
<reference evidence="4 5" key="1">
    <citation type="submission" date="2018-04" db="EMBL/GenBank/DDBJ databases">
        <title>Genomic Encyclopedia of Type Strains, Phase IV (KMG-IV): sequencing the most valuable type-strain genomes for metagenomic binning, comparative biology and taxonomic classification.</title>
        <authorList>
            <person name="Goeker M."/>
        </authorList>
    </citation>
    <scope>NUCLEOTIDE SEQUENCE [LARGE SCALE GENOMIC DNA]</scope>
    <source>
        <strain evidence="4 5">DSM 14823</strain>
    </source>
</reference>
<comment type="caution">
    <text evidence="4">The sequence shown here is derived from an EMBL/GenBank/DDBJ whole genome shotgun (WGS) entry which is preliminary data.</text>
</comment>
<gene>
    <name evidence="4" type="ORF">C8D82_13250</name>
</gene>
<name>A0A2U1ALC2_9BACT</name>
<evidence type="ECO:0000313" key="4">
    <source>
        <dbReference type="EMBL" id="PVY37212.1"/>
    </source>
</evidence>
<evidence type="ECO:0000256" key="2">
    <source>
        <dbReference type="RuleBase" id="RU362080"/>
    </source>
</evidence>
<dbReference type="Proteomes" id="UP000245959">
    <property type="component" value="Unassembled WGS sequence"/>
</dbReference>
<comment type="function">
    <text evidence="2">Antitoxin component of a type II toxin-antitoxin (TA) system.</text>
</comment>
<sequence length="89" mass="10162">MNALNYTTARKELAQTMETVCRDNAPVIITKNRDCAVVMISLADYSSLMETDYLLRNPANAERLRKSIEASRRGEGRRMSMEEFEEAGR</sequence>
<dbReference type="RefSeq" id="WP_116885403.1">
    <property type="nucleotide sequence ID" value="NZ_CABMMC010000001.1"/>
</dbReference>
<dbReference type="InterPro" id="IPR006442">
    <property type="entry name" value="Antitoxin_Phd/YefM"/>
</dbReference>
<protein>
    <recommendedName>
        <fullName evidence="2">Antitoxin</fullName>
    </recommendedName>
</protein>
<dbReference type="EMBL" id="QEKH01000032">
    <property type="protein sequence ID" value="PVY37212.1"/>
    <property type="molecule type" value="Genomic_DNA"/>
</dbReference>
<dbReference type="InterPro" id="IPR051405">
    <property type="entry name" value="phD/YefM_antitoxin"/>
</dbReference>
<evidence type="ECO:0000256" key="3">
    <source>
        <dbReference type="SAM" id="MobiDB-lite"/>
    </source>
</evidence>
<dbReference type="OrthoDB" id="9802003at2"/>
<dbReference type="GeneID" id="78296683"/>
<dbReference type="AlphaFoldDB" id="A0A2U1ALC2"/>
<comment type="similarity">
    <text evidence="1 2">Belongs to the phD/YefM antitoxin family.</text>
</comment>
<evidence type="ECO:0000313" key="5">
    <source>
        <dbReference type="Proteomes" id="UP000245959"/>
    </source>
</evidence>
<dbReference type="PANTHER" id="PTHR33713">
    <property type="entry name" value="ANTITOXIN YAFN-RELATED"/>
    <property type="match status" value="1"/>
</dbReference>
<feature type="region of interest" description="Disordered" evidence="3">
    <location>
        <begin position="67"/>
        <end position="89"/>
    </location>
</feature>
<dbReference type="PANTHER" id="PTHR33713:SF6">
    <property type="entry name" value="ANTITOXIN YEFM"/>
    <property type="match status" value="1"/>
</dbReference>